<protein>
    <recommendedName>
        <fullName evidence="2">BZIP domain-containing protein</fullName>
    </recommendedName>
</protein>
<dbReference type="AlphaFoldDB" id="A0A9P8VSK2"/>
<dbReference type="SUPFAM" id="SSF57959">
    <property type="entry name" value="Leucine zipper domain"/>
    <property type="match status" value="1"/>
</dbReference>
<dbReference type="PROSITE" id="PS00036">
    <property type="entry name" value="BZIP_BASIC"/>
    <property type="match status" value="1"/>
</dbReference>
<dbReference type="SMART" id="SM00338">
    <property type="entry name" value="BRLZ"/>
    <property type="match status" value="1"/>
</dbReference>
<dbReference type="Pfam" id="PF00170">
    <property type="entry name" value="bZIP_1"/>
    <property type="match status" value="1"/>
</dbReference>
<dbReference type="PANTHER" id="PTHR40618:SF1">
    <property type="entry name" value="B-ZIP TRANSCRIPTION FACTOR (EUROFUNG)"/>
    <property type="match status" value="1"/>
</dbReference>
<name>A0A9P8VSK2_9HYPO</name>
<gene>
    <name evidence="3" type="ORF">B0T10DRAFT_416042</name>
</gene>
<feature type="compositionally biased region" description="Polar residues" evidence="1">
    <location>
        <begin position="117"/>
        <end position="129"/>
    </location>
</feature>
<evidence type="ECO:0000256" key="1">
    <source>
        <dbReference type="SAM" id="MobiDB-lite"/>
    </source>
</evidence>
<reference evidence="3 4" key="1">
    <citation type="journal article" date="2021" name="Nat. Commun.">
        <title>Genetic determinants of endophytism in the Arabidopsis root mycobiome.</title>
        <authorList>
            <person name="Mesny F."/>
            <person name="Miyauchi S."/>
            <person name="Thiergart T."/>
            <person name="Pickel B."/>
            <person name="Atanasova L."/>
            <person name="Karlsson M."/>
            <person name="Huettel B."/>
            <person name="Barry K.W."/>
            <person name="Haridas S."/>
            <person name="Chen C."/>
            <person name="Bauer D."/>
            <person name="Andreopoulos W."/>
            <person name="Pangilinan J."/>
            <person name="LaButti K."/>
            <person name="Riley R."/>
            <person name="Lipzen A."/>
            <person name="Clum A."/>
            <person name="Drula E."/>
            <person name="Henrissat B."/>
            <person name="Kohler A."/>
            <person name="Grigoriev I.V."/>
            <person name="Martin F.M."/>
            <person name="Hacquard S."/>
        </authorList>
    </citation>
    <scope>NUCLEOTIDE SEQUENCE [LARGE SCALE GENOMIC DNA]</scope>
    <source>
        <strain evidence="3 4">MPI-CAGE-CH-0241</strain>
    </source>
</reference>
<proteinExistence type="predicted"/>
<dbReference type="CDD" id="cd14688">
    <property type="entry name" value="bZIP_YAP"/>
    <property type="match status" value="1"/>
</dbReference>
<dbReference type="EMBL" id="JAGPYM010000043">
    <property type="protein sequence ID" value="KAH6873905.1"/>
    <property type="molecule type" value="Genomic_DNA"/>
</dbReference>
<evidence type="ECO:0000313" key="4">
    <source>
        <dbReference type="Proteomes" id="UP000777438"/>
    </source>
</evidence>
<dbReference type="GO" id="GO:0003700">
    <property type="term" value="F:DNA-binding transcription factor activity"/>
    <property type="evidence" value="ECO:0007669"/>
    <property type="project" value="InterPro"/>
</dbReference>
<dbReference type="Gene3D" id="1.20.5.170">
    <property type="match status" value="1"/>
</dbReference>
<feature type="domain" description="BZIP" evidence="2">
    <location>
        <begin position="24"/>
        <end position="39"/>
    </location>
</feature>
<sequence>MPLGGKRRRGRCPIETQGGTAVDRRRIQNRLAQRAYRQRKEVAIGALKQRVLELEKMNEDIGREYITFTDLVLDQDLGRDCPDVAQRIKETTEKMLRIARNAEANEHDDAPVAEGSFENSPSPAASDSQPLEIPDSYDPGPESVEVHGASENDFTERPNHSALPNSTQDPQVDSHTQGVFENPNLAFSVPGEETGCFFTNCGLPELSYASSLRPPRSYAAQEHTFGRRLHRASQEAGFLLSSMKSPPPFLYSRVFGFCSRFETREEICRRMGDAIRQTREATLNNWRYPFTNLGGAGLFYPQVNNSASHGDPGSGGLPIGNRSLQHEAHKPSELTGFSMGPFSQVVEDVRDLRLDAQLRILDPEFQGDFFDSDEVEISLRYHGVTIPPNKDFVTAHIDLTIFEDDQGVAPLDFHALFGNSSIPQPGSKFVPLHPDAGGFTALGDTECSMGMPSMTPLDAEFCDFTAPPFPEPAGRGDSWKTPRGKRTKVKIDVERLITSLITATVCLGRTPAVRPKDVRESLRESIVEDE</sequence>
<feature type="region of interest" description="Disordered" evidence="1">
    <location>
        <begin position="104"/>
        <end position="178"/>
    </location>
</feature>
<evidence type="ECO:0000313" key="3">
    <source>
        <dbReference type="EMBL" id="KAH6873905.1"/>
    </source>
</evidence>
<keyword evidence="4" id="KW-1185">Reference proteome</keyword>
<dbReference type="Proteomes" id="UP000777438">
    <property type="component" value="Unassembled WGS sequence"/>
</dbReference>
<feature type="compositionally biased region" description="Polar residues" evidence="1">
    <location>
        <begin position="162"/>
        <end position="178"/>
    </location>
</feature>
<organism evidence="3 4">
    <name type="scientific">Thelonectria olida</name>
    <dbReference type="NCBI Taxonomy" id="1576542"/>
    <lineage>
        <taxon>Eukaryota</taxon>
        <taxon>Fungi</taxon>
        <taxon>Dikarya</taxon>
        <taxon>Ascomycota</taxon>
        <taxon>Pezizomycotina</taxon>
        <taxon>Sordariomycetes</taxon>
        <taxon>Hypocreomycetidae</taxon>
        <taxon>Hypocreales</taxon>
        <taxon>Nectriaceae</taxon>
        <taxon>Thelonectria</taxon>
    </lineage>
</organism>
<evidence type="ECO:0000259" key="2">
    <source>
        <dbReference type="PROSITE" id="PS00036"/>
    </source>
</evidence>
<dbReference type="InterPro" id="IPR004827">
    <property type="entry name" value="bZIP"/>
</dbReference>
<comment type="caution">
    <text evidence="3">The sequence shown here is derived from an EMBL/GenBank/DDBJ whole genome shotgun (WGS) entry which is preliminary data.</text>
</comment>
<accession>A0A9P8VSK2</accession>
<feature type="compositionally biased region" description="Basic and acidic residues" evidence="1">
    <location>
        <begin position="144"/>
        <end position="159"/>
    </location>
</feature>
<dbReference type="PANTHER" id="PTHR40618">
    <property type="entry name" value="B-ZIP TRANSCRIPTION FACTOR (EUROFUNG)-RELATED"/>
    <property type="match status" value="1"/>
</dbReference>
<dbReference type="InterPro" id="IPR046347">
    <property type="entry name" value="bZIP_sf"/>
</dbReference>
<dbReference type="OrthoDB" id="3555317at2759"/>